<evidence type="ECO:0000313" key="1">
    <source>
        <dbReference type="EMBL" id="KIM52904.1"/>
    </source>
</evidence>
<sequence length="114" mass="12775">MVMAFEKADSSNFTTLPAMQRMQVNSGDDTPSPRAMVNSCLLPMFPVGNAKGCSSKGYLRLTGYVKITGPRQLAILAASNGQLGCIPCNRDERIYSWSNCFWREHKFSRQHRII</sequence>
<dbReference type="Proteomes" id="UP000053989">
    <property type="component" value="Unassembled WGS sequence"/>
</dbReference>
<reference evidence="1 2" key="1">
    <citation type="submission" date="2014-04" db="EMBL/GenBank/DDBJ databases">
        <authorList>
            <consortium name="DOE Joint Genome Institute"/>
            <person name="Kuo A."/>
            <person name="Kohler A."/>
            <person name="Nagy L.G."/>
            <person name="Floudas D."/>
            <person name="Copeland A."/>
            <person name="Barry K.W."/>
            <person name="Cichocki N."/>
            <person name="Veneault-Fourrey C."/>
            <person name="LaButti K."/>
            <person name="Lindquist E.A."/>
            <person name="Lipzen A."/>
            <person name="Lundell T."/>
            <person name="Morin E."/>
            <person name="Murat C."/>
            <person name="Sun H."/>
            <person name="Tunlid A."/>
            <person name="Henrissat B."/>
            <person name="Grigoriev I.V."/>
            <person name="Hibbett D.S."/>
            <person name="Martin F."/>
            <person name="Nordberg H.P."/>
            <person name="Cantor M.N."/>
            <person name="Hua S.X."/>
        </authorList>
    </citation>
    <scope>NUCLEOTIDE SEQUENCE [LARGE SCALE GENOMIC DNA]</scope>
    <source>
        <strain evidence="1 2">Foug A</strain>
    </source>
</reference>
<dbReference type="EMBL" id="KN822196">
    <property type="protein sequence ID" value="KIM52904.1"/>
    <property type="molecule type" value="Genomic_DNA"/>
</dbReference>
<dbReference type="AlphaFoldDB" id="A0A0C3D921"/>
<organism evidence="1 2">
    <name type="scientific">Scleroderma citrinum Foug A</name>
    <dbReference type="NCBI Taxonomy" id="1036808"/>
    <lineage>
        <taxon>Eukaryota</taxon>
        <taxon>Fungi</taxon>
        <taxon>Dikarya</taxon>
        <taxon>Basidiomycota</taxon>
        <taxon>Agaricomycotina</taxon>
        <taxon>Agaricomycetes</taxon>
        <taxon>Agaricomycetidae</taxon>
        <taxon>Boletales</taxon>
        <taxon>Sclerodermatineae</taxon>
        <taxon>Sclerodermataceae</taxon>
        <taxon>Scleroderma</taxon>
    </lineage>
</organism>
<dbReference type="HOGENOM" id="CLU_2122516_0_0_1"/>
<proteinExistence type="predicted"/>
<accession>A0A0C3D921</accession>
<keyword evidence="2" id="KW-1185">Reference proteome</keyword>
<dbReference type="InParanoid" id="A0A0C3D921"/>
<evidence type="ECO:0000313" key="2">
    <source>
        <dbReference type="Proteomes" id="UP000053989"/>
    </source>
</evidence>
<name>A0A0C3D921_9AGAM</name>
<reference evidence="2" key="2">
    <citation type="submission" date="2015-01" db="EMBL/GenBank/DDBJ databases">
        <title>Evolutionary Origins and Diversification of the Mycorrhizal Mutualists.</title>
        <authorList>
            <consortium name="DOE Joint Genome Institute"/>
            <consortium name="Mycorrhizal Genomics Consortium"/>
            <person name="Kohler A."/>
            <person name="Kuo A."/>
            <person name="Nagy L.G."/>
            <person name="Floudas D."/>
            <person name="Copeland A."/>
            <person name="Barry K.W."/>
            <person name="Cichocki N."/>
            <person name="Veneault-Fourrey C."/>
            <person name="LaButti K."/>
            <person name="Lindquist E.A."/>
            <person name="Lipzen A."/>
            <person name="Lundell T."/>
            <person name="Morin E."/>
            <person name="Murat C."/>
            <person name="Riley R."/>
            <person name="Ohm R."/>
            <person name="Sun H."/>
            <person name="Tunlid A."/>
            <person name="Henrissat B."/>
            <person name="Grigoriev I.V."/>
            <person name="Hibbett D.S."/>
            <person name="Martin F."/>
        </authorList>
    </citation>
    <scope>NUCLEOTIDE SEQUENCE [LARGE SCALE GENOMIC DNA]</scope>
    <source>
        <strain evidence="2">Foug A</strain>
    </source>
</reference>
<gene>
    <name evidence="1" type="ORF">SCLCIDRAFT_483728</name>
</gene>
<protein>
    <submittedName>
        <fullName evidence="1">Uncharacterized protein</fullName>
    </submittedName>
</protein>